<dbReference type="FunFam" id="2.60.40.420:FF:000045">
    <property type="entry name" value="Laccase 2"/>
    <property type="match status" value="1"/>
</dbReference>
<dbReference type="GO" id="GO:0016491">
    <property type="term" value="F:oxidoreductase activity"/>
    <property type="evidence" value="ECO:0007669"/>
    <property type="project" value="UniProtKB-KW"/>
</dbReference>
<dbReference type="PANTHER" id="PTHR11709:SF394">
    <property type="entry name" value="FI03373P-RELATED"/>
    <property type="match status" value="1"/>
</dbReference>
<sequence>MRICLGQTSTMKRFSQVLCCVAAIALLSGATAEDEESHPCNRECIEGETMTCHYDFEIGWYQSMSKACYDCPFNADDCNRKDCIPADGISRPLNVVNRKMPGPAITVCQGDRVIVDVDNELMTEGSSVHWHGMHQVGTPYMDGTPWVTQCPISPLSTFRYNFTASNPGTHFWHSHSGLQRTDGMAGAFIVRKTRSREPNGFYDYDKSEHVMLVTDWLHETTVAKYTDHHHSTGDNKPPALLVNGVGRFKLFGNDTDEPFYMKTAQFDVEKGYSYRFRLINAEFMNCPIEMTIDGHNFTLIASVGHDLEPIIATSLVSYAGERFDFVITADKEVDNYWIKFRGLMDCDDRFTKAKQVVVLHYEGAPDEEPAGNPTWEESHRDGLQLNALNKGEEDMATISIPEMHSLHAWDECMKEVPDHQFYITYDFYGKNNSEYHKAPYYGFNQMTDTDNKMFTPQLNHISMQNPKTPLLISKPLSSSGFCNADTVDEEYCEKEFCKCPHVLSVKLGSVVEPVIIGDGNTYDANHPFHLHGYAFRVVGMRRLGSSTSAEEVKAYDAAGLLKRNLIDAPLKDTVTIPDGGYTVVRFKADNPGYWLFHCHIEFHVEVGMGLVFKVGENWDMPPTPPGFPTCGDYKPEN</sequence>
<evidence type="ECO:0000256" key="2">
    <source>
        <dbReference type="ARBA" id="ARBA00022723"/>
    </source>
</evidence>
<feature type="domain" description="Plastocyanin-like" evidence="8">
    <location>
        <begin position="80"/>
        <end position="193"/>
    </location>
</feature>
<protein>
    <submittedName>
        <fullName evidence="9">Laccase 1</fullName>
    </submittedName>
</protein>
<dbReference type="CDD" id="cd13858">
    <property type="entry name" value="CuRO_1_tcLCC2_insect_like"/>
    <property type="match status" value="1"/>
</dbReference>
<dbReference type="Pfam" id="PF07731">
    <property type="entry name" value="Cu-oxidase_2"/>
    <property type="match status" value="1"/>
</dbReference>
<evidence type="ECO:0000259" key="8">
    <source>
        <dbReference type="Pfam" id="PF07732"/>
    </source>
</evidence>
<keyword evidence="3" id="KW-0560">Oxidoreductase</keyword>
<comment type="similarity">
    <text evidence="1">Belongs to the multicopper oxidase family.</text>
</comment>
<proteinExistence type="inferred from homology"/>
<dbReference type="Gene3D" id="2.60.40.420">
    <property type="entry name" value="Cupredoxins - blue copper proteins"/>
    <property type="match status" value="3"/>
</dbReference>
<evidence type="ECO:0000256" key="4">
    <source>
        <dbReference type="ARBA" id="ARBA00023008"/>
    </source>
</evidence>
<feature type="chain" id="PRO_5015397937" evidence="5">
    <location>
        <begin position="33"/>
        <end position="637"/>
    </location>
</feature>
<feature type="domain" description="Plastocyanin-like" evidence="6">
    <location>
        <begin position="208"/>
        <end position="364"/>
    </location>
</feature>
<feature type="domain" description="Plastocyanin-like" evidence="7">
    <location>
        <begin position="492"/>
        <end position="615"/>
    </location>
</feature>
<dbReference type="FunFam" id="2.60.40.420:FF:000031">
    <property type="entry name" value="Laccase-2 isoform A"/>
    <property type="match status" value="1"/>
</dbReference>
<name>A0A2S0BC48_PLUXY</name>
<dbReference type="SMR" id="A0A2S0BC48"/>
<evidence type="ECO:0000256" key="3">
    <source>
        <dbReference type="ARBA" id="ARBA00023002"/>
    </source>
</evidence>
<dbReference type="GO" id="GO:0005886">
    <property type="term" value="C:plasma membrane"/>
    <property type="evidence" value="ECO:0007669"/>
    <property type="project" value="TreeGrafter"/>
</dbReference>
<dbReference type="InterPro" id="IPR011707">
    <property type="entry name" value="Cu-oxidase-like_N"/>
</dbReference>
<dbReference type="GO" id="GO:0005507">
    <property type="term" value="F:copper ion binding"/>
    <property type="evidence" value="ECO:0007669"/>
    <property type="project" value="InterPro"/>
</dbReference>
<dbReference type="InterPro" id="IPR008972">
    <property type="entry name" value="Cupredoxin"/>
</dbReference>
<evidence type="ECO:0000259" key="6">
    <source>
        <dbReference type="Pfam" id="PF00394"/>
    </source>
</evidence>
<dbReference type="GO" id="GO:0006826">
    <property type="term" value="P:iron ion transport"/>
    <property type="evidence" value="ECO:0007669"/>
    <property type="project" value="TreeGrafter"/>
</dbReference>
<dbReference type="EMBL" id="KR107969">
    <property type="protein sequence ID" value="AMQ34031.1"/>
    <property type="molecule type" value="Genomic_DNA"/>
</dbReference>
<feature type="signal peptide" evidence="5">
    <location>
        <begin position="1"/>
        <end position="32"/>
    </location>
</feature>
<dbReference type="PROSITE" id="PS00079">
    <property type="entry name" value="MULTICOPPER_OXIDASE1"/>
    <property type="match status" value="1"/>
</dbReference>
<dbReference type="Pfam" id="PF07732">
    <property type="entry name" value="Cu-oxidase_3"/>
    <property type="match status" value="1"/>
</dbReference>
<keyword evidence="5" id="KW-0732">Signal</keyword>
<dbReference type="InterPro" id="IPR002355">
    <property type="entry name" value="Cu_oxidase_Cu_BS"/>
</dbReference>
<keyword evidence="2" id="KW-0479">Metal-binding</keyword>
<dbReference type="SUPFAM" id="SSF49503">
    <property type="entry name" value="Cupredoxins"/>
    <property type="match status" value="3"/>
</dbReference>
<reference evidence="9" key="1">
    <citation type="submission" date="2015-04" db="EMBL/GenBank/DDBJ databases">
        <title>Cloning of Laccase 1 gene from Plutella xylostella (PxLac1) and its expression pattern in relation to insect immunity.</title>
        <authorList>
            <person name="Wang Z."/>
        </authorList>
    </citation>
    <scope>NUCLEOTIDE SEQUENCE</scope>
</reference>
<dbReference type="InterPro" id="IPR011706">
    <property type="entry name" value="Cu-oxidase_C"/>
</dbReference>
<organism evidence="9">
    <name type="scientific">Plutella xylostella</name>
    <name type="common">Diamondback moth</name>
    <name type="synonym">Plutella maculipennis</name>
    <dbReference type="NCBI Taxonomy" id="51655"/>
    <lineage>
        <taxon>Eukaryota</taxon>
        <taxon>Metazoa</taxon>
        <taxon>Ecdysozoa</taxon>
        <taxon>Arthropoda</taxon>
        <taxon>Hexapoda</taxon>
        <taxon>Insecta</taxon>
        <taxon>Pterygota</taxon>
        <taxon>Neoptera</taxon>
        <taxon>Endopterygota</taxon>
        <taxon>Lepidoptera</taxon>
        <taxon>Glossata</taxon>
        <taxon>Ditrysia</taxon>
        <taxon>Yponomeutoidea</taxon>
        <taxon>Plutellidae</taxon>
        <taxon>Plutella</taxon>
    </lineage>
</organism>
<dbReference type="AlphaFoldDB" id="A0A2S0BC48"/>
<evidence type="ECO:0000256" key="1">
    <source>
        <dbReference type="ARBA" id="ARBA00010609"/>
    </source>
</evidence>
<dbReference type="InterPro" id="IPR033138">
    <property type="entry name" value="Cu_oxidase_CS"/>
</dbReference>
<accession>A0A2S0BC48</accession>
<dbReference type="CDD" id="cd13905">
    <property type="entry name" value="CuRO_3_tcLLC2_insect_like"/>
    <property type="match status" value="1"/>
</dbReference>
<dbReference type="PROSITE" id="PS00080">
    <property type="entry name" value="MULTICOPPER_OXIDASE2"/>
    <property type="match status" value="1"/>
</dbReference>
<evidence type="ECO:0000259" key="7">
    <source>
        <dbReference type="Pfam" id="PF07731"/>
    </source>
</evidence>
<dbReference type="PANTHER" id="PTHR11709">
    <property type="entry name" value="MULTI-COPPER OXIDASE"/>
    <property type="match status" value="1"/>
</dbReference>
<dbReference type="InterPro" id="IPR001117">
    <property type="entry name" value="Cu-oxidase_2nd"/>
</dbReference>
<dbReference type="InterPro" id="IPR045087">
    <property type="entry name" value="Cu-oxidase_fam"/>
</dbReference>
<keyword evidence="4" id="KW-0186">Copper</keyword>
<evidence type="ECO:0000313" key="9">
    <source>
        <dbReference type="EMBL" id="AMQ34031.1"/>
    </source>
</evidence>
<dbReference type="CDD" id="cd13884">
    <property type="entry name" value="CuRO_2_tcLCC_insect_like"/>
    <property type="match status" value="1"/>
</dbReference>
<evidence type="ECO:0000256" key="5">
    <source>
        <dbReference type="SAM" id="SignalP"/>
    </source>
</evidence>
<dbReference type="Pfam" id="PF00394">
    <property type="entry name" value="Cu-oxidase"/>
    <property type="match status" value="1"/>
</dbReference>